<evidence type="ECO:0000256" key="1">
    <source>
        <dbReference type="ARBA" id="ARBA00004651"/>
    </source>
</evidence>
<feature type="transmembrane region" description="Helical" evidence="8">
    <location>
        <begin position="93"/>
        <end position="112"/>
    </location>
</feature>
<dbReference type="PANTHER" id="PTHR32322:SF18">
    <property type="entry name" value="S-ADENOSYLMETHIONINE_S-ADENOSYLHOMOCYSTEINE TRANSPORTER"/>
    <property type="match status" value="1"/>
</dbReference>
<dbReference type="InterPro" id="IPR050638">
    <property type="entry name" value="AA-Vitamin_Transporters"/>
</dbReference>
<dbReference type="PATRIC" id="fig|61647.15.peg.1061"/>
<feature type="transmembrane region" description="Helical" evidence="8">
    <location>
        <begin position="272"/>
        <end position="290"/>
    </location>
</feature>
<dbReference type="InterPro" id="IPR000620">
    <property type="entry name" value="EamA_dom"/>
</dbReference>
<feature type="domain" description="EamA" evidence="9">
    <location>
        <begin position="148"/>
        <end position="286"/>
    </location>
</feature>
<dbReference type="InterPro" id="IPR037185">
    <property type="entry name" value="EmrE-like"/>
</dbReference>
<evidence type="ECO:0000313" key="10">
    <source>
        <dbReference type="EMBL" id="KMK12904.1"/>
    </source>
</evidence>
<dbReference type="AlphaFoldDB" id="A0A0J5L3K0"/>
<feature type="transmembrane region" description="Helical" evidence="8">
    <location>
        <begin position="68"/>
        <end position="87"/>
    </location>
</feature>
<gene>
    <name evidence="10" type="ORF">ABW06_14420</name>
</gene>
<reference evidence="10 11" key="1">
    <citation type="submission" date="2015-05" db="EMBL/GenBank/DDBJ databases">
        <title>Genome sequences of Pluralibacter gergoviae.</title>
        <authorList>
            <person name="Greninger A.L."/>
            <person name="Miller S."/>
        </authorList>
    </citation>
    <scope>NUCLEOTIDE SEQUENCE [LARGE SCALE GENOMIC DNA]</scope>
    <source>
        <strain evidence="10 11">JS81F13</strain>
    </source>
</reference>
<organism evidence="10 11">
    <name type="scientific">Pluralibacter gergoviae</name>
    <name type="common">Enterobacter gergoviae</name>
    <dbReference type="NCBI Taxonomy" id="61647"/>
    <lineage>
        <taxon>Bacteria</taxon>
        <taxon>Pseudomonadati</taxon>
        <taxon>Pseudomonadota</taxon>
        <taxon>Gammaproteobacteria</taxon>
        <taxon>Enterobacterales</taxon>
        <taxon>Enterobacteriaceae</taxon>
        <taxon>Pluralibacter</taxon>
    </lineage>
</organism>
<dbReference type="Pfam" id="PF00892">
    <property type="entry name" value="EamA"/>
    <property type="match status" value="2"/>
</dbReference>
<dbReference type="EMBL" id="LDZF01000014">
    <property type="protein sequence ID" value="KMK12904.1"/>
    <property type="molecule type" value="Genomic_DNA"/>
</dbReference>
<evidence type="ECO:0000259" key="9">
    <source>
        <dbReference type="Pfam" id="PF00892"/>
    </source>
</evidence>
<feature type="transmembrane region" description="Helical" evidence="8">
    <location>
        <begin position="207"/>
        <end position="235"/>
    </location>
</feature>
<keyword evidence="5 8" id="KW-1133">Transmembrane helix</keyword>
<name>A0A0J5L3K0_PLUGE</name>
<accession>A0A0J5L3K0</accession>
<evidence type="ECO:0000256" key="8">
    <source>
        <dbReference type="SAM" id="Phobius"/>
    </source>
</evidence>
<evidence type="ECO:0000313" key="11">
    <source>
        <dbReference type="Proteomes" id="UP000036196"/>
    </source>
</evidence>
<feature type="domain" description="EamA" evidence="9">
    <location>
        <begin position="2"/>
        <end position="134"/>
    </location>
</feature>
<comment type="subcellular location">
    <subcellularLocation>
        <location evidence="1">Cell membrane</location>
        <topology evidence="1">Multi-pass membrane protein</topology>
    </subcellularLocation>
</comment>
<evidence type="ECO:0000256" key="7">
    <source>
        <dbReference type="ARBA" id="ARBA00040595"/>
    </source>
</evidence>
<protein>
    <recommendedName>
        <fullName evidence="7">Threonine/homoserine exporter RhtA</fullName>
    </recommendedName>
</protein>
<feature type="transmembrane region" description="Helical" evidence="8">
    <location>
        <begin position="179"/>
        <end position="201"/>
    </location>
</feature>
<dbReference type="Proteomes" id="UP000036196">
    <property type="component" value="Unassembled WGS sequence"/>
</dbReference>
<evidence type="ECO:0000256" key="5">
    <source>
        <dbReference type="ARBA" id="ARBA00022989"/>
    </source>
</evidence>
<dbReference type="SUPFAM" id="SSF103481">
    <property type="entry name" value="Multidrug resistance efflux transporter EmrE"/>
    <property type="match status" value="2"/>
</dbReference>
<comment type="caution">
    <text evidence="10">The sequence shown here is derived from an EMBL/GenBank/DDBJ whole genome shotgun (WGS) entry which is preliminary data.</text>
</comment>
<dbReference type="GO" id="GO:0005886">
    <property type="term" value="C:plasma membrane"/>
    <property type="evidence" value="ECO:0007669"/>
    <property type="project" value="UniProtKB-SubCell"/>
</dbReference>
<dbReference type="RefSeq" id="WP_048279394.1">
    <property type="nucleotide sequence ID" value="NZ_LDZF01000014.1"/>
</dbReference>
<feature type="transmembrane region" description="Helical" evidence="8">
    <location>
        <begin position="148"/>
        <end position="167"/>
    </location>
</feature>
<feature type="transmembrane region" description="Helical" evidence="8">
    <location>
        <begin position="247"/>
        <end position="266"/>
    </location>
</feature>
<keyword evidence="6 8" id="KW-0472">Membrane</keyword>
<sequence length="301" mass="32705">MAYLLLALAAIFWGGNYVVGHLLVQSVDPFGLSLIRWGLTTLLMVALYRKTFISDLPRLRQRLGINALFALLGQVSFPLTLYIGLQYTSSLNAAIYISSTPCLVLLINACLFRETISPRNVLGVAASTAGVLYLAFSSGHGSVQRFGWGDVLTIISALSWALYCALLRFKDREVSNTSFVAFCSLLGTVILLPLFLAHAALAESYRGVVYATSPAVIAGILYLVIFPSWLAYVFWSKGVSMIGTTRSEIFTHLIPVSGGLMGIVFLGNRLEVYHLITLGLIIFGIGCCSTKKPGPARKVRP</sequence>
<evidence type="ECO:0000256" key="4">
    <source>
        <dbReference type="ARBA" id="ARBA00022692"/>
    </source>
</evidence>
<proteinExistence type="inferred from homology"/>
<feature type="transmembrane region" description="Helical" evidence="8">
    <location>
        <begin position="30"/>
        <end position="48"/>
    </location>
</feature>
<evidence type="ECO:0000256" key="6">
    <source>
        <dbReference type="ARBA" id="ARBA00023136"/>
    </source>
</evidence>
<keyword evidence="3" id="KW-1003">Cell membrane</keyword>
<keyword evidence="11" id="KW-1185">Reference proteome</keyword>
<keyword evidence="4 8" id="KW-0812">Transmembrane</keyword>
<feature type="transmembrane region" description="Helical" evidence="8">
    <location>
        <begin position="119"/>
        <end position="136"/>
    </location>
</feature>
<dbReference type="eggNOG" id="COG0697">
    <property type="taxonomic scope" value="Bacteria"/>
</dbReference>
<comment type="similarity">
    <text evidence="2">Belongs to the drug/metabolite transporter (DMT) superfamily. 10 TMS drug/metabolite exporter (DME) (TC 2.A.7.3) family.</text>
</comment>
<dbReference type="PANTHER" id="PTHR32322">
    <property type="entry name" value="INNER MEMBRANE TRANSPORTER"/>
    <property type="match status" value="1"/>
</dbReference>
<evidence type="ECO:0000256" key="2">
    <source>
        <dbReference type="ARBA" id="ARBA00009853"/>
    </source>
</evidence>
<evidence type="ECO:0000256" key="3">
    <source>
        <dbReference type="ARBA" id="ARBA00022475"/>
    </source>
</evidence>